<dbReference type="SUPFAM" id="SSF101936">
    <property type="entry name" value="DNA-binding pseudobarrel domain"/>
    <property type="match status" value="1"/>
</dbReference>
<dbReference type="InterPro" id="IPR015300">
    <property type="entry name" value="DNA-bd_pseudobarrel_sf"/>
</dbReference>
<comment type="subcellular location">
    <subcellularLocation>
        <location evidence="1">Nucleus</location>
    </subcellularLocation>
</comment>
<dbReference type="InterPro" id="IPR003340">
    <property type="entry name" value="B3_DNA-bd"/>
</dbReference>
<evidence type="ECO:0000313" key="8">
    <source>
        <dbReference type="Proteomes" id="UP001163823"/>
    </source>
</evidence>
<keyword evidence="2" id="KW-0805">Transcription regulation</keyword>
<evidence type="ECO:0000256" key="2">
    <source>
        <dbReference type="ARBA" id="ARBA00023015"/>
    </source>
</evidence>
<dbReference type="Pfam" id="PF02362">
    <property type="entry name" value="B3"/>
    <property type="match status" value="1"/>
</dbReference>
<keyword evidence="8" id="KW-1185">Reference proteome</keyword>
<dbReference type="InterPro" id="IPR044800">
    <property type="entry name" value="LEC2-like"/>
</dbReference>
<name>A0AAD7PYX5_QUISA</name>
<dbReference type="GO" id="GO:0003700">
    <property type="term" value="F:DNA-binding transcription factor activity"/>
    <property type="evidence" value="ECO:0007669"/>
    <property type="project" value="InterPro"/>
</dbReference>
<evidence type="ECO:0000256" key="4">
    <source>
        <dbReference type="ARBA" id="ARBA00023163"/>
    </source>
</evidence>
<comment type="caution">
    <text evidence="7">The sequence shown here is derived from an EMBL/GenBank/DDBJ whole genome shotgun (WGS) entry which is preliminary data.</text>
</comment>
<reference evidence="7" key="1">
    <citation type="journal article" date="2023" name="Science">
        <title>Elucidation of the pathway for biosynthesis of saponin adjuvants from the soapbark tree.</title>
        <authorList>
            <person name="Reed J."/>
            <person name="Orme A."/>
            <person name="El-Demerdash A."/>
            <person name="Owen C."/>
            <person name="Martin L.B.B."/>
            <person name="Misra R.C."/>
            <person name="Kikuchi S."/>
            <person name="Rejzek M."/>
            <person name="Martin A.C."/>
            <person name="Harkess A."/>
            <person name="Leebens-Mack J."/>
            <person name="Louveau T."/>
            <person name="Stephenson M.J."/>
            <person name="Osbourn A."/>
        </authorList>
    </citation>
    <scope>NUCLEOTIDE SEQUENCE</scope>
    <source>
        <strain evidence="7">S10</strain>
    </source>
</reference>
<evidence type="ECO:0000256" key="3">
    <source>
        <dbReference type="ARBA" id="ARBA00023125"/>
    </source>
</evidence>
<dbReference type="SMART" id="SM01019">
    <property type="entry name" value="B3"/>
    <property type="match status" value="1"/>
</dbReference>
<evidence type="ECO:0000256" key="5">
    <source>
        <dbReference type="ARBA" id="ARBA00023242"/>
    </source>
</evidence>
<organism evidence="7 8">
    <name type="scientific">Quillaja saponaria</name>
    <name type="common">Soap bark tree</name>
    <dbReference type="NCBI Taxonomy" id="32244"/>
    <lineage>
        <taxon>Eukaryota</taxon>
        <taxon>Viridiplantae</taxon>
        <taxon>Streptophyta</taxon>
        <taxon>Embryophyta</taxon>
        <taxon>Tracheophyta</taxon>
        <taxon>Spermatophyta</taxon>
        <taxon>Magnoliopsida</taxon>
        <taxon>eudicotyledons</taxon>
        <taxon>Gunneridae</taxon>
        <taxon>Pentapetalae</taxon>
        <taxon>rosids</taxon>
        <taxon>fabids</taxon>
        <taxon>Fabales</taxon>
        <taxon>Quillajaceae</taxon>
        <taxon>Quillaja</taxon>
    </lineage>
</organism>
<dbReference type="KEGG" id="qsa:O6P43_009742"/>
<proteinExistence type="predicted"/>
<feature type="domain" description="TF-B3" evidence="6">
    <location>
        <begin position="124"/>
        <end position="226"/>
    </location>
</feature>
<keyword evidence="5" id="KW-0539">Nucleus</keyword>
<keyword evidence="3" id="KW-0238">DNA-binding</keyword>
<dbReference type="PANTHER" id="PTHR31140">
    <property type="entry name" value="B3 DOMAIN-CONTAINING TRANSCRIPTION FACTOR ABI3"/>
    <property type="match status" value="1"/>
</dbReference>
<keyword evidence="4" id="KW-0804">Transcription</keyword>
<dbReference type="PANTHER" id="PTHR31140:SF73">
    <property type="entry name" value="B3 DOMAIN-CONTAINING TRANSCRIPTION FACTOR FUS3"/>
    <property type="match status" value="1"/>
</dbReference>
<dbReference type="EMBL" id="JARAOO010000004">
    <property type="protein sequence ID" value="KAJ7971764.1"/>
    <property type="molecule type" value="Genomic_DNA"/>
</dbReference>
<evidence type="ECO:0000256" key="1">
    <source>
        <dbReference type="ARBA" id="ARBA00004123"/>
    </source>
</evidence>
<evidence type="ECO:0000259" key="6">
    <source>
        <dbReference type="PROSITE" id="PS50863"/>
    </source>
</evidence>
<dbReference type="PROSITE" id="PS50863">
    <property type="entry name" value="B3"/>
    <property type="match status" value="1"/>
</dbReference>
<dbReference type="Proteomes" id="UP001163823">
    <property type="component" value="Chromosome 4"/>
</dbReference>
<dbReference type="Gene3D" id="2.40.330.10">
    <property type="entry name" value="DNA-binding pseudobarrel domain"/>
    <property type="match status" value="1"/>
</dbReference>
<evidence type="ECO:0000313" key="7">
    <source>
        <dbReference type="EMBL" id="KAJ7971764.1"/>
    </source>
</evidence>
<dbReference type="GO" id="GO:0005634">
    <property type="term" value="C:nucleus"/>
    <property type="evidence" value="ECO:0007669"/>
    <property type="project" value="UniProtKB-SubCell"/>
</dbReference>
<sequence>MMMTEQEVVLQKNEACGLVAGVVEAGELGFVTVAGDTNTTSSKIKSGRGSGRIETRDLVAAISTFGGCTVHRKKRMARQRRSSTMINLLSLGFAASSTTQLRLRNPSTHPPAREIDHKRLRFLFQKELKNSDVSSLRRMILPKKAAETHLPVLDSKEGIFISMDDLDGLHAWSFKYRFWPNNNSRMYVLENTGEFVTTHGLQLGDSIIVYQDILNQNYVIKAKKATDEDEIIGVREDAVNDLVLDHDSDVNKSSSLTVSFPQLNDTGMSFIYDTTSLTDDSPLDFLGGPMTNYSRIRPVETFGSIENLSLDDFY</sequence>
<accession>A0AAD7PYX5</accession>
<dbReference type="GO" id="GO:0003677">
    <property type="term" value="F:DNA binding"/>
    <property type="evidence" value="ECO:0007669"/>
    <property type="project" value="UniProtKB-KW"/>
</dbReference>
<protein>
    <submittedName>
        <fullName evidence="7">B3 domain transcription factor</fullName>
    </submittedName>
</protein>
<dbReference type="AlphaFoldDB" id="A0AAD7PYX5"/>
<gene>
    <name evidence="7" type="ORF">O6P43_009742</name>
</gene>
<dbReference type="CDD" id="cd10017">
    <property type="entry name" value="B3_DNA"/>
    <property type="match status" value="1"/>
</dbReference>